<comment type="caution">
    <text evidence="2">The sequence shown here is derived from an EMBL/GenBank/DDBJ whole genome shotgun (WGS) entry which is preliminary data.</text>
</comment>
<dbReference type="NCBIfam" id="TIGR02001">
    <property type="entry name" value="gcw_chp"/>
    <property type="match status" value="1"/>
</dbReference>
<evidence type="ECO:0008006" key="4">
    <source>
        <dbReference type="Google" id="ProtNLM"/>
    </source>
</evidence>
<accession>A0A3D0WE22</accession>
<name>A0A3D0WE22_9SPHN</name>
<evidence type="ECO:0000256" key="1">
    <source>
        <dbReference type="SAM" id="SignalP"/>
    </source>
</evidence>
<protein>
    <recommendedName>
        <fullName evidence="4">Porin</fullName>
    </recommendedName>
</protein>
<organism evidence="2 3">
    <name type="scientific">Sphingomonas bacterium</name>
    <dbReference type="NCBI Taxonomy" id="1895847"/>
    <lineage>
        <taxon>Bacteria</taxon>
        <taxon>Pseudomonadati</taxon>
        <taxon>Pseudomonadota</taxon>
        <taxon>Alphaproteobacteria</taxon>
        <taxon>Sphingomonadales</taxon>
        <taxon>Sphingomonadaceae</taxon>
        <taxon>Sphingomonas</taxon>
    </lineage>
</organism>
<feature type="signal peptide" evidence="1">
    <location>
        <begin position="1"/>
        <end position="21"/>
    </location>
</feature>
<dbReference type="Pfam" id="PF09694">
    <property type="entry name" value="Gcw_chp"/>
    <property type="match status" value="1"/>
</dbReference>
<dbReference type="Proteomes" id="UP000262699">
    <property type="component" value="Unassembled WGS sequence"/>
</dbReference>
<feature type="chain" id="PRO_5017541221" description="Porin" evidence="1">
    <location>
        <begin position="22"/>
        <end position="282"/>
    </location>
</feature>
<reference evidence="2 3" key="1">
    <citation type="journal article" date="2018" name="Nat. Biotechnol.">
        <title>A standardized bacterial taxonomy based on genome phylogeny substantially revises the tree of life.</title>
        <authorList>
            <person name="Parks D.H."/>
            <person name="Chuvochina M."/>
            <person name="Waite D.W."/>
            <person name="Rinke C."/>
            <person name="Skarshewski A."/>
            <person name="Chaumeil P.A."/>
            <person name="Hugenholtz P."/>
        </authorList>
    </citation>
    <scope>NUCLEOTIDE SEQUENCE [LARGE SCALE GENOMIC DNA]</scope>
    <source>
        <strain evidence="2">UBA9015</strain>
    </source>
</reference>
<sequence>MHILKSSVAVVLLALPTLAHAQDETAPPPPVTINGSATIASDYRFRGVSQSDQEMAIQGGITIAHESGVYVGTWGSNLAGWGTFGGANMELDLIAGYRAKLADNATLDVGLTWYLYPGGADKTDFAEPYVKLTGTAGPATLTAGVAYAPKQQAIGRWYRTGADAAAGVYTSPGAKDDNLYVSGDGAFAILGTPITAKAHVGHSWGQNGLGPNATAVAPTGSYWDWSLGADATYRNLTLNLSWVDTDISDRDAAYLRPSFSKGQDGTGNIAGSTLVASLTAAF</sequence>
<dbReference type="InterPro" id="IPR010239">
    <property type="entry name" value="CHP02001"/>
</dbReference>
<gene>
    <name evidence="2" type="ORF">DEP91_12700</name>
</gene>
<dbReference type="EMBL" id="DOYJ01000354">
    <property type="protein sequence ID" value="HCB77007.1"/>
    <property type="molecule type" value="Genomic_DNA"/>
</dbReference>
<dbReference type="AlphaFoldDB" id="A0A3D0WE22"/>
<evidence type="ECO:0000313" key="2">
    <source>
        <dbReference type="EMBL" id="HCB77007.1"/>
    </source>
</evidence>
<proteinExistence type="predicted"/>
<evidence type="ECO:0000313" key="3">
    <source>
        <dbReference type="Proteomes" id="UP000262699"/>
    </source>
</evidence>
<keyword evidence="1" id="KW-0732">Signal</keyword>